<dbReference type="Gene3D" id="3.40.50.1000">
    <property type="entry name" value="HAD superfamily/HAD-like"/>
    <property type="match status" value="1"/>
</dbReference>
<dbReference type="NCBIfam" id="TIGR01549">
    <property type="entry name" value="HAD-SF-IA-v1"/>
    <property type="match status" value="1"/>
</dbReference>
<dbReference type="PANTHER" id="PTHR43434">
    <property type="entry name" value="PHOSPHOGLYCOLATE PHOSPHATASE"/>
    <property type="match status" value="1"/>
</dbReference>
<protein>
    <submittedName>
        <fullName evidence="1">HAD family hydrolase</fullName>
    </submittedName>
</protein>
<dbReference type="Gene3D" id="1.10.150.240">
    <property type="entry name" value="Putative phosphatase, domain 2"/>
    <property type="match status" value="1"/>
</dbReference>
<dbReference type="PANTHER" id="PTHR43434:SF1">
    <property type="entry name" value="PHOSPHOGLYCOLATE PHOSPHATASE"/>
    <property type="match status" value="1"/>
</dbReference>
<gene>
    <name evidence="1" type="ORF">OCV51_13935</name>
</gene>
<comment type="caution">
    <text evidence="1">The sequence shown here is derived from an EMBL/GenBank/DDBJ whole genome shotgun (WGS) entry which is preliminary data.</text>
</comment>
<accession>A0ABT2TEM9</accession>
<dbReference type="InterPro" id="IPR036412">
    <property type="entry name" value="HAD-like_sf"/>
</dbReference>
<dbReference type="SFLD" id="SFLDS00003">
    <property type="entry name" value="Haloacid_Dehalogenase"/>
    <property type="match status" value="1"/>
</dbReference>
<dbReference type="Proteomes" id="UP001652394">
    <property type="component" value="Unassembled WGS sequence"/>
</dbReference>
<dbReference type="InterPro" id="IPR041492">
    <property type="entry name" value="HAD_2"/>
</dbReference>
<reference evidence="1 2" key="1">
    <citation type="journal article" date="2021" name="ISME Commun">
        <title>Automated analysis of genomic sequences facilitates high-throughput and comprehensive description of bacteria.</title>
        <authorList>
            <person name="Hitch T.C.A."/>
        </authorList>
    </citation>
    <scope>NUCLEOTIDE SEQUENCE [LARGE SCALE GENOMIC DNA]</scope>
    <source>
        <strain evidence="1 2">H2_18</strain>
    </source>
</reference>
<dbReference type="SUPFAM" id="SSF56784">
    <property type="entry name" value="HAD-like"/>
    <property type="match status" value="1"/>
</dbReference>
<sequence>MYKACIFDLDGTLADTLESLLFSVNETLKEMGLPYITKDQCRRFVGNGAKVLMEKAIESGGGSAKGRIEEGMERYRRIFDANCTYHVIPYEGIKTLLNTLKSRNIKLAVLSNKPDVQAGKVVEELFGKGMFDWIQGQKEGVPRKPDPSAALAIAESLGAAAEETVYIGDSEVDIATGRAAHMLTVGVAWGFRGAAELEKIGAGCIVSSPDEIVQLIEKKEEKGYE</sequence>
<dbReference type="InterPro" id="IPR023214">
    <property type="entry name" value="HAD_sf"/>
</dbReference>
<name>A0ABT2TEM9_9FIRM</name>
<dbReference type="PRINTS" id="PR00413">
    <property type="entry name" value="HADHALOGNASE"/>
</dbReference>
<dbReference type="NCBIfam" id="TIGR01509">
    <property type="entry name" value="HAD-SF-IA-v3"/>
    <property type="match status" value="1"/>
</dbReference>
<dbReference type="InterPro" id="IPR006439">
    <property type="entry name" value="HAD-SF_hydro_IA"/>
</dbReference>
<evidence type="ECO:0000313" key="1">
    <source>
        <dbReference type="EMBL" id="MCU6748742.1"/>
    </source>
</evidence>
<dbReference type="InterPro" id="IPR023198">
    <property type="entry name" value="PGP-like_dom2"/>
</dbReference>
<dbReference type="SFLD" id="SFLDG01129">
    <property type="entry name" value="C1.5:_HAD__Beta-PGM__Phosphata"/>
    <property type="match status" value="1"/>
</dbReference>
<dbReference type="Pfam" id="PF13419">
    <property type="entry name" value="HAD_2"/>
    <property type="match status" value="1"/>
</dbReference>
<proteinExistence type="predicted"/>
<dbReference type="SFLD" id="SFLDG01135">
    <property type="entry name" value="C1.5.6:_HAD__Beta-PGM__Phospha"/>
    <property type="match status" value="1"/>
</dbReference>
<keyword evidence="2" id="KW-1185">Reference proteome</keyword>
<dbReference type="InterPro" id="IPR050155">
    <property type="entry name" value="HAD-like_hydrolase_sf"/>
</dbReference>
<dbReference type="EMBL" id="JAOQJX010000033">
    <property type="protein sequence ID" value="MCU6748742.1"/>
    <property type="molecule type" value="Genomic_DNA"/>
</dbReference>
<organism evidence="1 2">
    <name type="scientific">Faecalicatena acetigenes</name>
    <dbReference type="NCBI Taxonomy" id="2981790"/>
    <lineage>
        <taxon>Bacteria</taxon>
        <taxon>Bacillati</taxon>
        <taxon>Bacillota</taxon>
        <taxon>Clostridia</taxon>
        <taxon>Lachnospirales</taxon>
        <taxon>Lachnospiraceae</taxon>
        <taxon>Faecalicatena</taxon>
    </lineage>
</organism>
<dbReference type="GO" id="GO:0016787">
    <property type="term" value="F:hydrolase activity"/>
    <property type="evidence" value="ECO:0007669"/>
    <property type="project" value="UniProtKB-KW"/>
</dbReference>
<keyword evidence="1" id="KW-0378">Hydrolase</keyword>
<evidence type="ECO:0000313" key="2">
    <source>
        <dbReference type="Proteomes" id="UP001652394"/>
    </source>
</evidence>
<dbReference type="RefSeq" id="WP_059069105.1">
    <property type="nucleotide sequence ID" value="NZ_JAOQJX010000033.1"/>
</dbReference>